<sequence>MHPCTENGRSINDLPNEILVCVFEYVRQGRTDRDACRHEDWTRPFQICRRWRSVIISTSTLWSDVYLTTNSRWLDLCLSRCADAHINLHCIDSRPPSIDCITSVLPRYARNITGLYIEPHRGWAAPLEHILQVPMPALLSLQIEAFYVGPARVKLEGFIHLQHLRLYDGALQLEDAARLSSLRTLTLRQCHLPFSFREFVDILAAATGLEVLRLDGSLRTLRDCPGGFAKDPSLLRPMITLERLGELRIGRADCALLSHIMPLLDLPHAVLISISSIRSDRGPLHDLSYILPASMPALVSATTSLTFKIRNGVCTVSINADDPTSASSESTLLHAYMPDRGRAGAHAFGHLLDVFASAPISELALEVESLDYYDTDLWAHAFRSCPRLQHLHVSGSYGSPDDVFAGLERASDTRFPSCCPSLATMKIGTSDSPLAASDTTYGSVLRALRKRAAHGAGLESLELYLLGLACVRGTSEEVVAILAPWDRSGESTHGGEL</sequence>
<organism evidence="2 3">
    <name type="scientific">Lentinus brumalis</name>
    <dbReference type="NCBI Taxonomy" id="2498619"/>
    <lineage>
        <taxon>Eukaryota</taxon>
        <taxon>Fungi</taxon>
        <taxon>Dikarya</taxon>
        <taxon>Basidiomycota</taxon>
        <taxon>Agaricomycotina</taxon>
        <taxon>Agaricomycetes</taxon>
        <taxon>Polyporales</taxon>
        <taxon>Polyporaceae</taxon>
        <taxon>Lentinus</taxon>
    </lineage>
</organism>
<dbReference type="InterPro" id="IPR036047">
    <property type="entry name" value="F-box-like_dom_sf"/>
</dbReference>
<dbReference type="Proteomes" id="UP000256964">
    <property type="component" value="Unassembled WGS sequence"/>
</dbReference>
<dbReference type="InterPro" id="IPR001810">
    <property type="entry name" value="F-box_dom"/>
</dbReference>
<dbReference type="AlphaFoldDB" id="A0A371D039"/>
<evidence type="ECO:0000313" key="2">
    <source>
        <dbReference type="EMBL" id="RDX45904.1"/>
    </source>
</evidence>
<protein>
    <recommendedName>
        <fullName evidence="1">F-box domain-containing protein</fullName>
    </recommendedName>
</protein>
<dbReference type="OrthoDB" id="2753884at2759"/>
<keyword evidence="3" id="KW-1185">Reference proteome</keyword>
<evidence type="ECO:0000313" key="3">
    <source>
        <dbReference type="Proteomes" id="UP000256964"/>
    </source>
</evidence>
<gene>
    <name evidence="2" type="ORF">OH76DRAFT_912287</name>
</gene>
<dbReference type="Gene3D" id="3.80.10.10">
    <property type="entry name" value="Ribonuclease Inhibitor"/>
    <property type="match status" value="1"/>
</dbReference>
<dbReference type="Gene3D" id="1.20.1280.50">
    <property type="match status" value="1"/>
</dbReference>
<proteinExistence type="predicted"/>
<name>A0A371D039_9APHY</name>
<dbReference type="EMBL" id="KZ857432">
    <property type="protein sequence ID" value="RDX45904.1"/>
    <property type="molecule type" value="Genomic_DNA"/>
</dbReference>
<reference evidence="2 3" key="1">
    <citation type="journal article" date="2018" name="Biotechnol. Biofuels">
        <title>Integrative visual omics of the white-rot fungus Polyporus brumalis exposes the biotechnological potential of its oxidative enzymes for delignifying raw plant biomass.</title>
        <authorList>
            <person name="Miyauchi S."/>
            <person name="Rancon A."/>
            <person name="Drula E."/>
            <person name="Hage H."/>
            <person name="Chaduli D."/>
            <person name="Favel A."/>
            <person name="Grisel S."/>
            <person name="Henrissat B."/>
            <person name="Herpoel-Gimbert I."/>
            <person name="Ruiz-Duenas F.J."/>
            <person name="Chevret D."/>
            <person name="Hainaut M."/>
            <person name="Lin J."/>
            <person name="Wang M."/>
            <person name="Pangilinan J."/>
            <person name="Lipzen A."/>
            <person name="Lesage-Meessen L."/>
            <person name="Navarro D."/>
            <person name="Riley R."/>
            <person name="Grigoriev I.V."/>
            <person name="Zhou S."/>
            <person name="Raouche S."/>
            <person name="Rosso M.N."/>
        </authorList>
    </citation>
    <scope>NUCLEOTIDE SEQUENCE [LARGE SCALE GENOMIC DNA]</scope>
    <source>
        <strain evidence="2 3">BRFM 1820</strain>
    </source>
</reference>
<dbReference type="STRING" id="139420.A0A371D039"/>
<evidence type="ECO:0000259" key="1">
    <source>
        <dbReference type="Pfam" id="PF12937"/>
    </source>
</evidence>
<accession>A0A371D039</accession>
<dbReference type="Pfam" id="PF12937">
    <property type="entry name" value="F-box-like"/>
    <property type="match status" value="1"/>
</dbReference>
<dbReference type="SUPFAM" id="SSF81383">
    <property type="entry name" value="F-box domain"/>
    <property type="match status" value="1"/>
</dbReference>
<dbReference type="InterPro" id="IPR032675">
    <property type="entry name" value="LRR_dom_sf"/>
</dbReference>
<dbReference type="SUPFAM" id="SSF52047">
    <property type="entry name" value="RNI-like"/>
    <property type="match status" value="1"/>
</dbReference>
<feature type="domain" description="F-box" evidence="1">
    <location>
        <begin position="11"/>
        <end position="67"/>
    </location>
</feature>